<dbReference type="Pfam" id="PF14634">
    <property type="entry name" value="zf-RING_5"/>
    <property type="match status" value="1"/>
</dbReference>
<evidence type="ECO:0000256" key="2">
    <source>
        <dbReference type="SAM" id="MobiDB-lite"/>
    </source>
</evidence>
<dbReference type="InterPro" id="IPR001841">
    <property type="entry name" value="Znf_RING"/>
</dbReference>
<comment type="caution">
    <text evidence="4">The sequence shown here is derived from an EMBL/GenBank/DDBJ whole genome shotgun (WGS) entry which is preliminary data.</text>
</comment>
<feature type="compositionally biased region" description="Polar residues" evidence="2">
    <location>
        <begin position="392"/>
        <end position="411"/>
    </location>
</feature>
<evidence type="ECO:0000256" key="1">
    <source>
        <dbReference type="SAM" id="Coils"/>
    </source>
</evidence>
<gene>
    <name evidence="4" type="ORF">EW146_g6332</name>
</gene>
<feature type="compositionally biased region" description="Polar residues" evidence="2">
    <location>
        <begin position="201"/>
        <end position="217"/>
    </location>
</feature>
<dbReference type="Proteomes" id="UP000310158">
    <property type="component" value="Unassembled WGS sequence"/>
</dbReference>
<accession>A0A4S4LUJ2</accession>
<organism evidence="4 5">
    <name type="scientific">Bondarzewia mesenterica</name>
    <dbReference type="NCBI Taxonomy" id="1095465"/>
    <lineage>
        <taxon>Eukaryota</taxon>
        <taxon>Fungi</taxon>
        <taxon>Dikarya</taxon>
        <taxon>Basidiomycota</taxon>
        <taxon>Agaricomycotina</taxon>
        <taxon>Agaricomycetes</taxon>
        <taxon>Russulales</taxon>
        <taxon>Bondarzewiaceae</taxon>
        <taxon>Bondarzewia</taxon>
    </lineage>
</organism>
<dbReference type="AlphaFoldDB" id="A0A4S4LUJ2"/>
<proteinExistence type="predicted"/>
<feature type="coiled-coil region" evidence="1">
    <location>
        <begin position="122"/>
        <end position="152"/>
    </location>
</feature>
<feature type="region of interest" description="Disordered" evidence="2">
    <location>
        <begin position="246"/>
        <end position="417"/>
    </location>
</feature>
<evidence type="ECO:0000313" key="5">
    <source>
        <dbReference type="Proteomes" id="UP000310158"/>
    </source>
</evidence>
<name>A0A4S4LUJ2_9AGAM</name>
<protein>
    <recommendedName>
        <fullName evidence="3">RING-type domain-containing protein</fullName>
    </recommendedName>
</protein>
<dbReference type="OrthoDB" id="2535391at2759"/>
<feature type="compositionally biased region" description="Polar residues" evidence="2">
    <location>
        <begin position="300"/>
        <end position="326"/>
    </location>
</feature>
<feature type="region of interest" description="Disordered" evidence="2">
    <location>
        <begin position="155"/>
        <end position="234"/>
    </location>
</feature>
<feature type="compositionally biased region" description="Polar residues" evidence="2">
    <location>
        <begin position="335"/>
        <end position="373"/>
    </location>
</feature>
<keyword evidence="5" id="KW-1185">Reference proteome</keyword>
<keyword evidence="1" id="KW-0175">Coiled coil</keyword>
<reference evidence="4 5" key="1">
    <citation type="submission" date="2019-02" db="EMBL/GenBank/DDBJ databases">
        <title>Genome sequencing of the rare red list fungi Bondarzewia mesenterica.</title>
        <authorList>
            <person name="Buettner E."/>
            <person name="Kellner H."/>
        </authorList>
    </citation>
    <scope>NUCLEOTIDE SEQUENCE [LARGE SCALE GENOMIC DNA]</scope>
    <source>
        <strain evidence="4 5">DSM 108281</strain>
    </source>
</reference>
<evidence type="ECO:0000259" key="3">
    <source>
        <dbReference type="Pfam" id="PF14634"/>
    </source>
</evidence>
<dbReference type="EMBL" id="SGPL01000314">
    <property type="protein sequence ID" value="THH13930.1"/>
    <property type="molecule type" value="Genomic_DNA"/>
</dbReference>
<sequence>MSTISAHQYDVDIWEFVTCARCRLPFSPDPSAPPPIPFWLTECGHVICNNHLNSDQSCAQCAAQQIQIVPLSRKMEPPMSEWFCSLPSALDAVAHSTKFQLETMASFARYYKAKYLQQRSSIERIKAEIAEVKALRHTIEELRSENEQLRQYAGLAVTGPASESSKRRRTDAYRSSADARDFSSPRSVPTPLGPNRLTLPPNHQQPIFSQQRLNPEENSGMGHGVAQQRDRPGSSRFVQQYAYVPPQTPQNQGLSTMQPEAGPSHELQVRNNSSMPPPPTPVNRGSNGGPSRMQVPLIANQPSSASRNRAQMLPPTNNFISAQPPSSRFGLPPGSKSSAAHSIPSANSNRFILPSSSGGSLQHSGFVPQTPSGGSRRFVPPTPAGSRAPSRASGTSNGAGSRHNQNQNQRMSFVPGT</sequence>
<evidence type="ECO:0000313" key="4">
    <source>
        <dbReference type="EMBL" id="THH13930.1"/>
    </source>
</evidence>
<feature type="compositionally biased region" description="Polar residues" evidence="2">
    <location>
        <begin position="249"/>
        <end position="258"/>
    </location>
</feature>
<feature type="domain" description="RING-type" evidence="3">
    <location>
        <begin position="19"/>
        <end position="61"/>
    </location>
</feature>